<dbReference type="AlphaFoldDB" id="A0A6D2I2A9"/>
<dbReference type="EMBL" id="CACVBM020000799">
    <property type="protein sequence ID" value="CAA7023618.1"/>
    <property type="molecule type" value="Genomic_DNA"/>
</dbReference>
<proteinExistence type="predicted"/>
<gene>
    <name evidence="2" type="ORF">MERR_LOCUS10853</name>
</gene>
<sequence>MIIEDERDTYRNHDCLAEFQQGEGSARVDGRVRRRRTNLQEILNARTRVRDRKVQQQLKKDLVEHIWQRHLNGQDVDDNDDAESGDEVYDEDEIADEDHI</sequence>
<evidence type="ECO:0000256" key="1">
    <source>
        <dbReference type="SAM" id="MobiDB-lite"/>
    </source>
</evidence>
<evidence type="ECO:0000313" key="3">
    <source>
        <dbReference type="Proteomes" id="UP000467841"/>
    </source>
</evidence>
<keyword evidence="3" id="KW-1185">Reference proteome</keyword>
<organism evidence="2 3">
    <name type="scientific">Microthlaspi erraticum</name>
    <dbReference type="NCBI Taxonomy" id="1685480"/>
    <lineage>
        <taxon>Eukaryota</taxon>
        <taxon>Viridiplantae</taxon>
        <taxon>Streptophyta</taxon>
        <taxon>Embryophyta</taxon>
        <taxon>Tracheophyta</taxon>
        <taxon>Spermatophyta</taxon>
        <taxon>Magnoliopsida</taxon>
        <taxon>eudicotyledons</taxon>
        <taxon>Gunneridae</taxon>
        <taxon>Pentapetalae</taxon>
        <taxon>rosids</taxon>
        <taxon>malvids</taxon>
        <taxon>Brassicales</taxon>
        <taxon>Brassicaceae</taxon>
        <taxon>Coluteocarpeae</taxon>
        <taxon>Microthlaspi</taxon>
    </lineage>
</organism>
<evidence type="ECO:0000313" key="2">
    <source>
        <dbReference type="EMBL" id="CAA7023618.1"/>
    </source>
</evidence>
<feature type="region of interest" description="Disordered" evidence="1">
    <location>
        <begin position="70"/>
        <end position="100"/>
    </location>
</feature>
<accession>A0A6D2I2A9</accession>
<dbReference type="OrthoDB" id="1106809at2759"/>
<feature type="compositionally biased region" description="Acidic residues" evidence="1">
    <location>
        <begin position="75"/>
        <end position="100"/>
    </location>
</feature>
<protein>
    <submittedName>
        <fullName evidence="2">Uncharacterized protein</fullName>
    </submittedName>
</protein>
<reference evidence="2" key="1">
    <citation type="submission" date="2020-01" db="EMBL/GenBank/DDBJ databases">
        <authorList>
            <person name="Mishra B."/>
        </authorList>
    </citation>
    <scope>NUCLEOTIDE SEQUENCE [LARGE SCALE GENOMIC DNA]</scope>
</reference>
<comment type="caution">
    <text evidence="2">The sequence shown here is derived from an EMBL/GenBank/DDBJ whole genome shotgun (WGS) entry which is preliminary data.</text>
</comment>
<name>A0A6D2I2A9_9BRAS</name>
<dbReference type="Proteomes" id="UP000467841">
    <property type="component" value="Unassembled WGS sequence"/>
</dbReference>